<evidence type="ECO:0000256" key="4">
    <source>
        <dbReference type="HAMAP-Rule" id="MF_00528"/>
    </source>
</evidence>
<feature type="site" description="Important for substrate specificity" evidence="4">
    <location>
        <position position="78"/>
    </location>
</feature>
<dbReference type="PIRSF" id="PIRSF006305">
    <property type="entry name" value="Maf"/>
    <property type="match status" value="1"/>
</dbReference>
<comment type="caution">
    <text evidence="5">The sequence shown here is derived from an EMBL/GenBank/DDBJ whole genome shotgun (WGS) entry which is preliminary data.</text>
</comment>
<dbReference type="NCBIfam" id="TIGR00172">
    <property type="entry name" value="maf"/>
    <property type="match status" value="1"/>
</dbReference>
<comment type="function">
    <text evidence="4">Nucleoside triphosphate pyrophosphatase that hydrolyzes dTTP and UTP. May have a dual role in cell division arrest and in preventing the incorporation of modified nucleotides into cellular nucleic acids.</text>
</comment>
<dbReference type="GO" id="GO:0009117">
    <property type="term" value="P:nucleotide metabolic process"/>
    <property type="evidence" value="ECO:0007669"/>
    <property type="project" value="UniProtKB-KW"/>
</dbReference>
<feature type="site" description="Important for substrate specificity" evidence="4">
    <location>
        <position position="14"/>
    </location>
</feature>
<dbReference type="GO" id="GO:0005737">
    <property type="term" value="C:cytoplasm"/>
    <property type="evidence" value="ECO:0007669"/>
    <property type="project" value="UniProtKB-SubCell"/>
</dbReference>
<comment type="subcellular location">
    <subcellularLocation>
        <location evidence="4">Cytoplasm</location>
    </subcellularLocation>
</comment>
<evidence type="ECO:0000256" key="1">
    <source>
        <dbReference type="ARBA" id="ARBA00001968"/>
    </source>
</evidence>
<dbReference type="GO" id="GO:0036218">
    <property type="term" value="F:dTTP diphosphatase activity"/>
    <property type="evidence" value="ECO:0007669"/>
    <property type="project" value="RHEA"/>
</dbReference>
<reference evidence="5 6" key="1">
    <citation type="submission" date="2017-01" db="EMBL/GenBank/DDBJ databases">
        <title>Novel large sulfur bacteria in the metagenomes of groundwater-fed chemosynthetic microbial mats in the Lake Huron basin.</title>
        <authorList>
            <person name="Sharrar A.M."/>
            <person name="Flood B.E."/>
            <person name="Bailey J.V."/>
            <person name="Jones D.S."/>
            <person name="Biddanda B."/>
            <person name="Ruberg S.A."/>
            <person name="Marcus D.N."/>
            <person name="Dick G.J."/>
        </authorList>
    </citation>
    <scope>NUCLEOTIDE SEQUENCE [LARGE SCALE GENOMIC DNA]</scope>
    <source>
        <strain evidence="5">A8</strain>
    </source>
</reference>
<evidence type="ECO:0000313" key="6">
    <source>
        <dbReference type="Proteomes" id="UP000192491"/>
    </source>
</evidence>
<dbReference type="HAMAP" id="MF_00528">
    <property type="entry name" value="Maf"/>
    <property type="match status" value="1"/>
</dbReference>
<dbReference type="EC" id="3.6.1.9" evidence="4"/>
<dbReference type="PANTHER" id="PTHR43213">
    <property type="entry name" value="BIFUNCTIONAL DTTP/UTP PYROPHOSPHATASE/METHYLTRANSFERASE PROTEIN-RELATED"/>
    <property type="match status" value="1"/>
</dbReference>
<comment type="catalytic activity">
    <reaction evidence="4">
        <text>UTP + H2O = UMP + diphosphate + H(+)</text>
        <dbReference type="Rhea" id="RHEA:29395"/>
        <dbReference type="ChEBI" id="CHEBI:15377"/>
        <dbReference type="ChEBI" id="CHEBI:15378"/>
        <dbReference type="ChEBI" id="CHEBI:33019"/>
        <dbReference type="ChEBI" id="CHEBI:46398"/>
        <dbReference type="ChEBI" id="CHEBI:57865"/>
        <dbReference type="EC" id="3.6.1.9"/>
    </reaction>
</comment>
<protein>
    <recommendedName>
        <fullName evidence="4">dTTP/UTP pyrophosphatase</fullName>
        <shortName evidence="4">dTTPase/UTPase</shortName>
        <ecNumber evidence="4">3.6.1.9</ecNumber>
    </recommendedName>
    <alternativeName>
        <fullName evidence="4">Nucleoside triphosphate pyrophosphatase</fullName>
    </alternativeName>
    <alternativeName>
        <fullName evidence="4">Nucleotide pyrophosphatase</fullName>
        <shortName evidence="4">Nucleotide PPase</shortName>
    </alternativeName>
</protein>
<keyword evidence="2 4" id="KW-0378">Hydrolase</keyword>
<keyword evidence="3 4" id="KW-0546">Nucleotide metabolism</keyword>
<evidence type="ECO:0000313" key="5">
    <source>
        <dbReference type="EMBL" id="OQX05206.1"/>
    </source>
</evidence>
<dbReference type="InterPro" id="IPR003697">
    <property type="entry name" value="Maf-like"/>
</dbReference>
<feature type="active site" description="Proton acceptor" evidence="4">
    <location>
        <position position="77"/>
    </location>
</feature>
<dbReference type="GO" id="GO:0036221">
    <property type="term" value="F:UTP diphosphatase activity"/>
    <property type="evidence" value="ECO:0007669"/>
    <property type="project" value="RHEA"/>
</dbReference>
<dbReference type="CDD" id="cd00555">
    <property type="entry name" value="Maf"/>
    <property type="match status" value="1"/>
</dbReference>
<dbReference type="Pfam" id="PF02545">
    <property type="entry name" value="Maf"/>
    <property type="match status" value="1"/>
</dbReference>
<comment type="caution">
    <text evidence="4">Lacks conserved residue(s) required for the propagation of feature annotation.</text>
</comment>
<comment type="catalytic activity">
    <reaction evidence="4">
        <text>dTTP + H2O = dTMP + diphosphate + H(+)</text>
        <dbReference type="Rhea" id="RHEA:28534"/>
        <dbReference type="ChEBI" id="CHEBI:15377"/>
        <dbReference type="ChEBI" id="CHEBI:15378"/>
        <dbReference type="ChEBI" id="CHEBI:33019"/>
        <dbReference type="ChEBI" id="CHEBI:37568"/>
        <dbReference type="ChEBI" id="CHEBI:63528"/>
        <dbReference type="EC" id="3.6.1.9"/>
    </reaction>
</comment>
<name>A0A1Y1QH31_9GAMM</name>
<evidence type="ECO:0000256" key="3">
    <source>
        <dbReference type="ARBA" id="ARBA00023080"/>
    </source>
</evidence>
<proteinExistence type="inferred from homology"/>
<evidence type="ECO:0000256" key="2">
    <source>
        <dbReference type="ARBA" id="ARBA00022801"/>
    </source>
</evidence>
<dbReference type="AlphaFoldDB" id="A0A1Y1QH31"/>
<accession>A0A1Y1QH31</accession>
<dbReference type="EMBL" id="MTEJ01000300">
    <property type="protein sequence ID" value="OQX05206.1"/>
    <property type="molecule type" value="Genomic_DNA"/>
</dbReference>
<organism evidence="5 6">
    <name type="scientific">Thiothrix lacustris</name>
    <dbReference type="NCBI Taxonomy" id="525917"/>
    <lineage>
        <taxon>Bacteria</taxon>
        <taxon>Pseudomonadati</taxon>
        <taxon>Pseudomonadota</taxon>
        <taxon>Gammaproteobacteria</taxon>
        <taxon>Thiotrichales</taxon>
        <taxon>Thiotrichaceae</taxon>
        <taxon>Thiothrix</taxon>
    </lineage>
</organism>
<dbReference type="Proteomes" id="UP000192491">
    <property type="component" value="Unassembled WGS sequence"/>
</dbReference>
<keyword evidence="4" id="KW-0963">Cytoplasm</keyword>
<dbReference type="PANTHER" id="PTHR43213:SF5">
    <property type="entry name" value="BIFUNCTIONAL DTTP_UTP PYROPHOSPHATASE_METHYLTRANSFERASE PROTEIN-RELATED"/>
    <property type="match status" value="1"/>
</dbReference>
<sequence>MTTPLLILASASPRRYELLTQIGVPCRVETADVDESPLADETPEALVLRLAQQKAQAVWQRLAATPDGLHLPVLGADTLGLLDGELLLKPRDFADAQALLRRMSGRWHTIFTAVALVTATGTSVVLNRNAVKFRSVSDAEILAYWRTGEPCDKAGAYAIQGRGAVFVERLEGSYSGVMGLPLFETAQLLAAAGIKTM</sequence>
<dbReference type="Gene3D" id="3.90.950.10">
    <property type="match status" value="1"/>
</dbReference>
<comment type="cofactor">
    <cofactor evidence="1 4">
        <name>a divalent metal cation</name>
        <dbReference type="ChEBI" id="CHEBI:60240"/>
    </cofactor>
</comment>
<feature type="site" description="Important for substrate specificity" evidence="4">
    <location>
        <position position="160"/>
    </location>
</feature>
<dbReference type="SUPFAM" id="SSF52972">
    <property type="entry name" value="ITPase-like"/>
    <property type="match status" value="1"/>
</dbReference>
<dbReference type="InterPro" id="IPR029001">
    <property type="entry name" value="ITPase-like_fam"/>
</dbReference>
<gene>
    <name evidence="5" type="ORF">BWK73_34195</name>
</gene>
<comment type="similarity">
    <text evidence="4">Belongs to the Maf family. YhdE subfamily.</text>
</comment>